<evidence type="ECO:0000313" key="16">
    <source>
        <dbReference type="Proteomes" id="UP000813824"/>
    </source>
</evidence>
<comment type="caution">
    <text evidence="15">The sequence shown here is derived from an EMBL/GenBank/DDBJ whole genome shotgun (WGS) entry which is preliminary data.</text>
</comment>
<dbReference type="PANTHER" id="PTHR13269">
    <property type="entry name" value="NUCLEOPORIN NDC1"/>
    <property type="match status" value="1"/>
</dbReference>
<evidence type="ECO:0000256" key="8">
    <source>
        <dbReference type="ARBA" id="ARBA00022989"/>
    </source>
</evidence>
<keyword evidence="11 14" id="KW-0472">Membrane</keyword>
<feature type="transmembrane region" description="Helical" evidence="14">
    <location>
        <begin position="84"/>
        <end position="104"/>
    </location>
</feature>
<gene>
    <name evidence="15" type="ORF">BXZ70DRAFT_961465</name>
</gene>
<dbReference type="GO" id="GO:0070762">
    <property type="term" value="C:nuclear pore transmembrane ring"/>
    <property type="evidence" value="ECO:0007669"/>
    <property type="project" value="TreeGrafter"/>
</dbReference>
<evidence type="ECO:0000256" key="4">
    <source>
        <dbReference type="ARBA" id="ARBA00022448"/>
    </source>
</evidence>
<keyword evidence="4" id="KW-0813">Transport</keyword>
<keyword evidence="7" id="KW-0653">Protein transport</keyword>
<protein>
    <submittedName>
        <fullName evidence="15">Nucleoporin protein Ndc1-Nup</fullName>
    </submittedName>
</protein>
<keyword evidence="16" id="KW-1185">Reference proteome</keyword>
<evidence type="ECO:0000256" key="5">
    <source>
        <dbReference type="ARBA" id="ARBA00022692"/>
    </source>
</evidence>
<dbReference type="Pfam" id="PF09531">
    <property type="entry name" value="Ndc1_Nup"/>
    <property type="match status" value="1"/>
</dbReference>
<evidence type="ECO:0000256" key="3">
    <source>
        <dbReference type="ARBA" id="ARBA00005760"/>
    </source>
</evidence>
<dbReference type="GO" id="GO:0006999">
    <property type="term" value="P:nuclear pore organization"/>
    <property type="evidence" value="ECO:0007669"/>
    <property type="project" value="TreeGrafter"/>
</dbReference>
<feature type="region of interest" description="Disordered" evidence="13">
    <location>
        <begin position="489"/>
        <end position="508"/>
    </location>
</feature>
<feature type="transmembrane region" description="Helical" evidence="14">
    <location>
        <begin position="229"/>
        <end position="254"/>
    </location>
</feature>
<evidence type="ECO:0000256" key="12">
    <source>
        <dbReference type="ARBA" id="ARBA00023242"/>
    </source>
</evidence>
<comment type="subcellular location">
    <subcellularLocation>
        <location evidence="1">Nucleus membrane</location>
        <topology evidence="1">Multi-pass membrane protein</topology>
    </subcellularLocation>
    <subcellularLocation>
        <location evidence="2">Nucleus</location>
        <location evidence="2">Nuclear pore complex</location>
    </subcellularLocation>
</comment>
<evidence type="ECO:0000256" key="9">
    <source>
        <dbReference type="ARBA" id="ARBA00023010"/>
    </source>
</evidence>
<feature type="region of interest" description="Disordered" evidence="13">
    <location>
        <begin position="408"/>
        <end position="435"/>
    </location>
</feature>
<keyword evidence="9" id="KW-0811">Translocation</keyword>
<evidence type="ECO:0000256" key="1">
    <source>
        <dbReference type="ARBA" id="ARBA00004232"/>
    </source>
</evidence>
<dbReference type="GO" id="GO:0015031">
    <property type="term" value="P:protein transport"/>
    <property type="evidence" value="ECO:0007669"/>
    <property type="project" value="UniProtKB-KW"/>
</dbReference>
<evidence type="ECO:0000256" key="11">
    <source>
        <dbReference type="ARBA" id="ARBA00023136"/>
    </source>
</evidence>
<dbReference type="Proteomes" id="UP000813824">
    <property type="component" value="Unassembled WGS sequence"/>
</dbReference>
<comment type="similarity">
    <text evidence="3">Belongs to the NDC1 family.</text>
</comment>
<reference evidence="15" key="1">
    <citation type="journal article" date="2021" name="New Phytol.">
        <title>Evolutionary innovations through gain and loss of genes in the ectomycorrhizal Boletales.</title>
        <authorList>
            <person name="Wu G."/>
            <person name="Miyauchi S."/>
            <person name="Morin E."/>
            <person name="Kuo A."/>
            <person name="Drula E."/>
            <person name="Varga T."/>
            <person name="Kohler A."/>
            <person name="Feng B."/>
            <person name="Cao Y."/>
            <person name="Lipzen A."/>
            <person name="Daum C."/>
            <person name="Hundley H."/>
            <person name="Pangilinan J."/>
            <person name="Johnson J."/>
            <person name="Barry K."/>
            <person name="LaButti K."/>
            <person name="Ng V."/>
            <person name="Ahrendt S."/>
            <person name="Min B."/>
            <person name="Choi I.G."/>
            <person name="Park H."/>
            <person name="Plett J.M."/>
            <person name="Magnuson J."/>
            <person name="Spatafora J.W."/>
            <person name="Nagy L.G."/>
            <person name="Henrissat B."/>
            <person name="Grigoriev I.V."/>
            <person name="Yang Z.L."/>
            <person name="Xu J."/>
            <person name="Martin F.M."/>
        </authorList>
    </citation>
    <scope>NUCLEOTIDE SEQUENCE</scope>
    <source>
        <strain evidence="15">KKN 215</strain>
    </source>
</reference>
<dbReference type="GO" id="GO:0070631">
    <property type="term" value="P:spindle pole body localization"/>
    <property type="evidence" value="ECO:0007669"/>
    <property type="project" value="TreeGrafter"/>
</dbReference>
<dbReference type="PANTHER" id="PTHR13269:SF6">
    <property type="entry name" value="NUCLEOPORIN NDC1"/>
    <property type="match status" value="1"/>
</dbReference>
<accession>A0A8K0UEL9</accession>
<dbReference type="GO" id="GO:0031965">
    <property type="term" value="C:nuclear membrane"/>
    <property type="evidence" value="ECO:0007669"/>
    <property type="project" value="UniProtKB-SubCell"/>
</dbReference>
<keyword evidence="10" id="KW-0906">Nuclear pore complex</keyword>
<dbReference type="InterPro" id="IPR019049">
    <property type="entry name" value="Nucleoporin_prot_Ndc1/Nup"/>
</dbReference>
<evidence type="ECO:0000256" key="13">
    <source>
        <dbReference type="SAM" id="MobiDB-lite"/>
    </source>
</evidence>
<dbReference type="GO" id="GO:0005816">
    <property type="term" value="C:spindle pole body"/>
    <property type="evidence" value="ECO:0007669"/>
    <property type="project" value="TreeGrafter"/>
</dbReference>
<sequence length="694" mass="76147">MAAPATPIRAITNSLSLRSTPSVPPASKTYEPLVKAVLRHRLIFRIFVFSALFTWGAAAVKGLWVQGGLSKLGFSATLLSPISPALLILAAGTWSLGVLPVLVLRKTYLTATPTISSSPSQVFFAAQTKASTIHALLTHLASAAIFMIIHVLTTYLYASAFEIDLGLTLFVRSKRHPYYLNGRTLYVLSSQLTVALFYLSRNIMLDRFTVRWTATLLGAETRNYRLAKLLTSSITMAILVAISTSVNTVIFGLGRSLVLPILFRLPIIPRFLKPFTAHFLRGPLSFSLLFRNWSLIQSSYNLALFTVLNWEFAEAVFDTYVSEPLNVSRVTADPALSLTSGISSPSSYIQHFAFSELRALATDPSATGSSRRTALFSDQKYNPTIWSTLVRTSLLILGQDYQTLLRRGKPEPKPAVPVVENKDKKERPNIPSTPLVKTNVFKAGSSGRSPLKSALETLASDGVVTAAADELGSSQIPELFRSVMAPALTPAKPKDEGKTDATPAPKKIAAPSRWKAQAAREVQNVAEKYTPGWLAEVKLQVVDWWTRERLSRVVEGSLPNRKIDALLIESLSGFVCGSLTEDRYGVVQRDIPRILESFVSFLLAIEEYQSELLASNSKIANVSPGERAQMSKQELALLERSLEDFGKATEVLNEVGDALKAGIVQIVQTFGHRLAAFKFPPRIANKLQGFVDYS</sequence>
<name>A0A8K0UEL9_9AGAR</name>
<dbReference type="AlphaFoldDB" id="A0A8K0UEL9"/>
<dbReference type="GO" id="GO:0030674">
    <property type="term" value="F:protein-macromolecule adaptor activity"/>
    <property type="evidence" value="ECO:0007669"/>
    <property type="project" value="TreeGrafter"/>
</dbReference>
<proteinExistence type="inferred from homology"/>
<evidence type="ECO:0000313" key="15">
    <source>
        <dbReference type="EMBL" id="KAH8078741.1"/>
    </source>
</evidence>
<keyword evidence="12" id="KW-0539">Nucleus</keyword>
<dbReference type="GO" id="GO:0051028">
    <property type="term" value="P:mRNA transport"/>
    <property type="evidence" value="ECO:0007669"/>
    <property type="project" value="UniProtKB-KW"/>
</dbReference>
<dbReference type="OrthoDB" id="67850at2759"/>
<evidence type="ECO:0000256" key="14">
    <source>
        <dbReference type="SAM" id="Phobius"/>
    </source>
</evidence>
<evidence type="ECO:0000256" key="2">
    <source>
        <dbReference type="ARBA" id="ARBA00004567"/>
    </source>
</evidence>
<dbReference type="EMBL" id="JAEVFJ010000058">
    <property type="protein sequence ID" value="KAH8078741.1"/>
    <property type="molecule type" value="Genomic_DNA"/>
</dbReference>
<evidence type="ECO:0000256" key="7">
    <source>
        <dbReference type="ARBA" id="ARBA00022927"/>
    </source>
</evidence>
<feature type="transmembrane region" description="Helical" evidence="14">
    <location>
        <begin position="178"/>
        <end position="199"/>
    </location>
</feature>
<organism evidence="15 16">
    <name type="scientific">Cristinia sonorae</name>
    <dbReference type="NCBI Taxonomy" id="1940300"/>
    <lineage>
        <taxon>Eukaryota</taxon>
        <taxon>Fungi</taxon>
        <taxon>Dikarya</taxon>
        <taxon>Basidiomycota</taxon>
        <taxon>Agaricomycotina</taxon>
        <taxon>Agaricomycetes</taxon>
        <taxon>Agaricomycetidae</taxon>
        <taxon>Agaricales</taxon>
        <taxon>Pleurotineae</taxon>
        <taxon>Stephanosporaceae</taxon>
        <taxon>Cristinia</taxon>
    </lineage>
</organism>
<evidence type="ECO:0000256" key="6">
    <source>
        <dbReference type="ARBA" id="ARBA00022816"/>
    </source>
</evidence>
<keyword evidence="6" id="KW-0509">mRNA transport</keyword>
<keyword evidence="5 14" id="KW-0812">Transmembrane</keyword>
<feature type="transmembrane region" description="Helical" evidence="14">
    <location>
        <begin position="42"/>
        <end position="64"/>
    </location>
</feature>
<evidence type="ECO:0000256" key="10">
    <source>
        <dbReference type="ARBA" id="ARBA00023132"/>
    </source>
</evidence>
<feature type="transmembrane region" description="Helical" evidence="14">
    <location>
        <begin position="136"/>
        <end position="158"/>
    </location>
</feature>
<keyword evidence="8 14" id="KW-1133">Transmembrane helix</keyword>